<name>A0AAU7TUF0_9GAMM</name>
<proteinExistence type="predicted"/>
<dbReference type="EMBL" id="CP158292">
    <property type="protein sequence ID" value="XBV44228.1"/>
    <property type="molecule type" value="Genomic_DNA"/>
</dbReference>
<dbReference type="RefSeq" id="WP_350261160.1">
    <property type="nucleotide sequence ID" value="NZ_CP158292.1"/>
</dbReference>
<organism evidence="1">
    <name type="scientific">Pantoea sp. BJ2</name>
    <dbReference type="NCBI Taxonomy" id="3141322"/>
    <lineage>
        <taxon>Bacteria</taxon>
        <taxon>Pseudomonadati</taxon>
        <taxon>Pseudomonadota</taxon>
        <taxon>Gammaproteobacteria</taxon>
        <taxon>Enterobacterales</taxon>
        <taxon>Erwiniaceae</taxon>
        <taxon>Pantoea</taxon>
    </lineage>
</organism>
<evidence type="ECO:0000313" key="1">
    <source>
        <dbReference type="EMBL" id="XBV44228.1"/>
    </source>
</evidence>
<accession>A0AAU7TUF0</accession>
<reference evidence="1" key="1">
    <citation type="submission" date="2024-06" db="EMBL/GenBank/DDBJ databases">
        <title>Multiomics insights into the TNT degradation mechanism by Pantoea sp. BJ2 isolated from an ammunition destruction site.</title>
        <authorList>
            <person name="Luo J."/>
        </authorList>
    </citation>
    <scope>NUCLEOTIDE SEQUENCE</scope>
    <source>
        <strain evidence="1">BJ2</strain>
    </source>
</reference>
<dbReference type="AlphaFoldDB" id="A0AAU7TUF0"/>
<protein>
    <submittedName>
        <fullName evidence="1">Uncharacterized protein</fullName>
    </submittedName>
</protein>
<sequence>MEKEIQCDDLELEELLCVRVFSNTFHVIGLDRYYKAITEWAERKVLTGEESDTLLILASLNLEPIPDRNEVEQYLKIYQREMNIQNPHPHYSALVWLRMQIGYLIASKSGEDVEGKLALFTHYFLDFPPRAFARSANILSNFYWELFDEVIPIFYSKASEMSENELILHVKERLTPLYRKLDNSDWMGILAREIFV</sequence>
<gene>
    <name evidence="1" type="ORF">AAF463_16755</name>
</gene>